<evidence type="ECO:0000256" key="3">
    <source>
        <dbReference type="ARBA" id="ARBA00022729"/>
    </source>
</evidence>
<comment type="caution">
    <text evidence="11">The sequence shown here is derived from an EMBL/GenBank/DDBJ whole genome shotgun (WGS) entry which is preliminary data.</text>
</comment>
<keyword evidence="5" id="KW-0325">Glycoprotein</keyword>
<dbReference type="EMBL" id="BMAT01002557">
    <property type="protein sequence ID" value="GFS09127.1"/>
    <property type="molecule type" value="Genomic_DNA"/>
</dbReference>
<dbReference type="GO" id="GO:0005764">
    <property type="term" value="C:lysosome"/>
    <property type="evidence" value="ECO:0007669"/>
    <property type="project" value="UniProtKB-SubCell"/>
</dbReference>
<comment type="similarity">
    <text evidence="2">Belongs to the palmitoyl-protein thioesterase family.</text>
</comment>
<protein>
    <recommendedName>
        <fullName evidence="7">palmitoyl-CoA hydrolase</fullName>
        <ecNumber evidence="7">3.1.2.2</ecNumber>
    </recommendedName>
</protein>
<feature type="signal peptide" evidence="10">
    <location>
        <begin position="1"/>
        <end position="36"/>
    </location>
</feature>
<organism evidence="11 12">
    <name type="scientific">Elysia marginata</name>
    <dbReference type="NCBI Taxonomy" id="1093978"/>
    <lineage>
        <taxon>Eukaryota</taxon>
        <taxon>Metazoa</taxon>
        <taxon>Spiralia</taxon>
        <taxon>Lophotrochozoa</taxon>
        <taxon>Mollusca</taxon>
        <taxon>Gastropoda</taxon>
        <taxon>Heterobranchia</taxon>
        <taxon>Euthyneura</taxon>
        <taxon>Panpulmonata</taxon>
        <taxon>Sacoglossa</taxon>
        <taxon>Placobranchoidea</taxon>
        <taxon>Plakobranchidae</taxon>
        <taxon>Elysia</taxon>
    </lineage>
</organism>
<dbReference type="PROSITE" id="PS51257">
    <property type="entry name" value="PROKAR_LIPOPROTEIN"/>
    <property type="match status" value="1"/>
</dbReference>
<evidence type="ECO:0000256" key="6">
    <source>
        <dbReference type="ARBA" id="ARBA00023228"/>
    </source>
</evidence>
<keyword evidence="4" id="KW-0378">Hydrolase</keyword>
<evidence type="ECO:0000313" key="11">
    <source>
        <dbReference type="EMBL" id="GFS09127.1"/>
    </source>
</evidence>
<comment type="catalytic activity">
    <reaction evidence="8">
        <text>S-hexadecanoyl-N-acetylcysteamine + H2O = N-acetylcysteamine + hexadecanoate + H(+)</text>
        <dbReference type="Rhea" id="RHEA:84099"/>
        <dbReference type="ChEBI" id="CHEBI:7896"/>
        <dbReference type="ChEBI" id="CHEBI:15377"/>
        <dbReference type="ChEBI" id="CHEBI:15378"/>
        <dbReference type="ChEBI" id="CHEBI:74410"/>
        <dbReference type="ChEBI" id="CHEBI:233601"/>
    </reaction>
</comment>
<dbReference type="InterPro" id="IPR029058">
    <property type="entry name" value="AB_hydrolase_fold"/>
</dbReference>
<evidence type="ECO:0000256" key="5">
    <source>
        <dbReference type="ARBA" id="ARBA00023180"/>
    </source>
</evidence>
<dbReference type="FunFam" id="3.40.50.1820:FF:000037">
    <property type="entry name" value="Lysosomal thioesterase PPT2 homolog"/>
    <property type="match status" value="1"/>
</dbReference>
<gene>
    <name evidence="11" type="ORF">ElyMa_001290800</name>
</gene>
<dbReference type="GO" id="GO:0098599">
    <property type="term" value="F:palmitoyl hydrolase activity"/>
    <property type="evidence" value="ECO:0007669"/>
    <property type="project" value="UniProtKB-ARBA"/>
</dbReference>
<evidence type="ECO:0000256" key="10">
    <source>
        <dbReference type="SAM" id="SignalP"/>
    </source>
</evidence>
<comment type="function">
    <text evidence="9">Catalyzes the cleavage of thioester bonds from S-palmitoyl-CoA or S-palmitoyl-N-acetylcysteamine (unbranched structures) but does not have activity against palmitoylcysteine or palmitoylated proteins, branched structures or bulky head groups. Conversely, hydrolyzes both long and short chain fatty acyl-CoA substrate.</text>
</comment>
<dbReference type="PANTHER" id="PTHR11247:SF27">
    <property type="entry name" value="LYSOSOMAL THIOESTERASE PPT2"/>
    <property type="match status" value="1"/>
</dbReference>
<accession>A0AAV4IIZ9</accession>
<evidence type="ECO:0000256" key="4">
    <source>
        <dbReference type="ARBA" id="ARBA00022801"/>
    </source>
</evidence>
<dbReference type="EC" id="3.1.2.2" evidence="7"/>
<sequence length="304" mass="34855">MVRVKTDSPPRQERKPLHTVVSLLLLLSLFGCASHAQKDVVFMHGILASASEFDYFTDLIKQHRPGTRVYAVNMYEGFSSVLGLWEQVAGIQDKYGPILSSTSSDGVVLISYSQGGIISRGILQSMKHNIETYISLSGPLAGQFGDTYYLRFLFPLFIKDNIYRLFYSDFGQDISVGNYWNDPHHQSLYRNYSTYLGLLNNETFFVNPQSKEFRQNFLRLKNMVLVGGPDDGVITPWQSSHFGVYDANETVQPMEKQKWYQNDAFGLKTLNKAGRLHIHTVANITHIHWHRTKMVFDKFILPWL</sequence>
<evidence type="ECO:0000256" key="7">
    <source>
        <dbReference type="ARBA" id="ARBA00038848"/>
    </source>
</evidence>
<evidence type="ECO:0000256" key="9">
    <source>
        <dbReference type="ARBA" id="ARBA00093353"/>
    </source>
</evidence>
<dbReference type="Proteomes" id="UP000762676">
    <property type="component" value="Unassembled WGS sequence"/>
</dbReference>
<proteinExistence type="inferred from homology"/>
<keyword evidence="3 10" id="KW-0732">Signal</keyword>
<feature type="chain" id="PRO_5043338091" description="palmitoyl-CoA hydrolase" evidence="10">
    <location>
        <begin position="37"/>
        <end position="304"/>
    </location>
</feature>
<name>A0AAV4IIZ9_9GAST</name>
<dbReference type="Pfam" id="PF02089">
    <property type="entry name" value="Palm_thioest"/>
    <property type="match status" value="1"/>
</dbReference>
<dbReference type="Gene3D" id="3.40.50.1820">
    <property type="entry name" value="alpha/beta hydrolase"/>
    <property type="match status" value="1"/>
</dbReference>
<dbReference type="PANTHER" id="PTHR11247">
    <property type="entry name" value="PALMITOYL-PROTEIN THIOESTERASE/DOLICHYLDIPHOSPHATASE 1"/>
    <property type="match status" value="1"/>
</dbReference>
<evidence type="ECO:0000256" key="1">
    <source>
        <dbReference type="ARBA" id="ARBA00004371"/>
    </source>
</evidence>
<dbReference type="GO" id="GO:0016790">
    <property type="term" value="F:thiolester hydrolase activity"/>
    <property type="evidence" value="ECO:0007669"/>
    <property type="project" value="UniProtKB-ARBA"/>
</dbReference>
<evidence type="ECO:0000313" key="12">
    <source>
        <dbReference type="Proteomes" id="UP000762676"/>
    </source>
</evidence>
<dbReference type="SUPFAM" id="SSF53474">
    <property type="entry name" value="alpha/beta-Hydrolases"/>
    <property type="match status" value="1"/>
</dbReference>
<keyword evidence="6" id="KW-0458">Lysosome</keyword>
<reference evidence="11 12" key="1">
    <citation type="journal article" date="2021" name="Elife">
        <title>Chloroplast acquisition without the gene transfer in kleptoplastic sea slugs, Plakobranchus ocellatus.</title>
        <authorList>
            <person name="Maeda T."/>
            <person name="Takahashi S."/>
            <person name="Yoshida T."/>
            <person name="Shimamura S."/>
            <person name="Takaki Y."/>
            <person name="Nagai Y."/>
            <person name="Toyoda A."/>
            <person name="Suzuki Y."/>
            <person name="Arimoto A."/>
            <person name="Ishii H."/>
            <person name="Satoh N."/>
            <person name="Nishiyama T."/>
            <person name="Hasebe M."/>
            <person name="Maruyama T."/>
            <person name="Minagawa J."/>
            <person name="Obokata J."/>
            <person name="Shigenobu S."/>
        </authorList>
    </citation>
    <scope>NUCLEOTIDE SEQUENCE [LARGE SCALE GENOMIC DNA]</scope>
</reference>
<dbReference type="AlphaFoldDB" id="A0AAV4IIZ9"/>
<comment type="subcellular location">
    <subcellularLocation>
        <location evidence="1">Lysosome</location>
    </subcellularLocation>
</comment>
<evidence type="ECO:0000256" key="8">
    <source>
        <dbReference type="ARBA" id="ARBA00093223"/>
    </source>
</evidence>
<evidence type="ECO:0000256" key="2">
    <source>
        <dbReference type="ARBA" id="ARBA00010758"/>
    </source>
</evidence>
<keyword evidence="12" id="KW-1185">Reference proteome</keyword>